<evidence type="ECO:0000256" key="4">
    <source>
        <dbReference type="PROSITE-ProRule" id="PRU01248"/>
    </source>
</evidence>
<dbReference type="CDD" id="cd00796">
    <property type="entry name" value="INT_Rci_Hp1_C"/>
    <property type="match status" value="1"/>
</dbReference>
<organism evidence="8 9">
    <name type="scientific">Aeromicrobium phragmitis</name>
    <dbReference type="NCBI Taxonomy" id="2478914"/>
    <lineage>
        <taxon>Bacteria</taxon>
        <taxon>Bacillati</taxon>
        <taxon>Actinomycetota</taxon>
        <taxon>Actinomycetes</taxon>
        <taxon>Propionibacteriales</taxon>
        <taxon>Nocardioidaceae</taxon>
        <taxon>Aeromicrobium</taxon>
    </lineage>
</organism>
<dbReference type="PANTHER" id="PTHR30349:SF64">
    <property type="entry name" value="PROPHAGE INTEGRASE INTD-RELATED"/>
    <property type="match status" value="1"/>
</dbReference>
<protein>
    <submittedName>
        <fullName evidence="8">Site-specific integrase</fullName>
    </submittedName>
</protein>
<gene>
    <name evidence="8" type="ORF">D9V41_09055</name>
</gene>
<dbReference type="Proteomes" id="UP000282515">
    <property type="component" value="Unassembled WGS sequence"/>
</dbReference>
<evidence type="ECO:0000256" key="2">
    <source>
        <dbReference type="ARBA" id="ARBA00023125"/>
    </source>
</evidence>
<proteinExistence type="inferred from homology"/>
<comment type="caution">
    <text evidence="8">The sequence shown here is derived from an EMBL/GenBank/DDBJ whole genome shotgun (WGS) entry which is preliminary data.</text>
</comment>
<feature type="region of interest" description="Disordered" evidence="5">
    <location>
        <begin position="1"/>
        <end position="34"/>
    </location>
</feature>
<dbReference type="SUPFAM" id="SSF56349">
    <property type="entry name" value="DNA breaking-rejoining enzymes"/>
    <property type="match status" value="1"/>
</dbReference>
<dbReference type="GO" id="GO:0006310">
    <property type="term" value="P:DNA recombination"/>
    <property type="evidence" value="ECO:0007669"/>
    <property type="project" value="UniProtKB-KW"/>
</dbReference>
<evidence type="ECO:0000256" key="3">
    <source>
        <dbReference type="ARBA" id="ARBA00023172"/>
    </source>
</evidence>
<evidence type="ECO:0000256" key="5">
    <source>
        <dbReference type="SAM" id="MobiDB-lite"/>
    </source>
</evidence>
<sequence>MAWAEKLPSGRWRGSYRDASGKTRSAGTFAHKAKAQRAASAAELDARRRLAGDPDARKQTWGQWVDVWWPARDVEESTMKADTHRRRNHLDPRWWDVPLGAITRHDVKAWATQLRTKGLGPESVKRCVHLLSASLTAAVDAEILDSNPAARLRLPGAPSVVERDLTREEYSAIRAQLPTEYDQLVADTLLYTGARWGEVTGAHLARLDVARRRLRIVETYSEAIAKMKAYPKDKTAREAPLLPDLLERLLHVERPRDDCGVEHANGRCPGPLLLPSERGMPLRNSNWSYRVWRPAVEAAGVGRVRIHDLRHTYASWLLQGGVSLAEVGRLLGHSSAQTTQRYAHLAEPPSDEVLAVLGAPRLLHEDAS</sequence>
<dbReference type="InterPro" id="IPR044068">
    <property type="entry name" value="CB"/>
</dbReference>
<feature type="domain" description="Tyr recombinase" evidence="6">
    <location>
        <begin position="160"/>
        <end position="355"/>
    </location>
</feature>
<dbReference type="Pfam" id="PF00589">
    <property type="entry name" value="Phage_integrase"/>
    <property type="match status" value="1"/>
</dbReference>
<dbReference type="InterPro" id="IPR002104">
    <property type="entry name" value="Integrase_catalytic"/>
</dbReference>
<dbReference type="AlphaFoldDB" id="A0A3L8PKV1"/>
<name>A0A3L8PKV1_9ACTN</name>
<keyword evidence="3" id="KW-0233">DNA recombination</keyword>
<dbReference type="PROSITE" id="PS51900">
    <property type="entry name" value="CB"/>
    <property type="match status" value="1"/>
</dbReference>
<evidence type="ECO:0000256" key="1">
    <source>
        <dbReference type="ARBA" id="ARBA00008857"/>
    </source>
</evidence>
<dbReference type="PROSITE" id="PS51898">
    <property type="entry name" value="TYR_RECOMBINASE"/>
    <property type="match status" value="1"/>
</dbReference>
<comment type="similarity">
    <text evidence="1">Belongs to the 'phage' integrase family.</text>
</comment>
<evidence type="ECO:0000313" key="9">
    <source>
        <dbReference type="Proteomes" id="UP000282515"/>
    </source>
</evidence>
<dbReference type="InterPro" id="IPR050090">
    <property type="entry name" value="Tyrosine_recombinase_XerCD"/>
</dbReference>
<dbReference type="Gene3D" id="1.10.443.10">
    <property type="entry name" value="Intergrase catalytic core"/>
    <property type="match status" value="1"/>
</dbReference>
<evidence type="ECO:0000313" key="8">
    <source>
        <dbReference type="EMBL" id="RLV56026.1"/>
    </source>
</evidence>
<dbReference type="OrthoDB" id="1822491at2"/>
<dbReference type="InterPro" id="IPR013762">
    <property type="entry name" value="Integrase-like_cat_sf"/>
</dbReference>
<keyword evidence="2 4" id="KW-0238">DNA-binding</keyword>
<dbReference type="RefSeq" id="WP_121794222.1">
    <property type="nucleotide sequence ID" value="NZ_RDBF01000005.1"/>
</dbReference>
<reference evidence="8 9" key="1">
    <citation type="submission" date="2018-10" db="EMBL/GenBank/DDBJ databases">
        <title>Aeromicrobium sp. 9W16Y-2 whole genome shotgun sequence.</title>
        <authorList>
            <person name="Li F."/>
        </authorList>
    </citation>
    <scope>NUCLEOTIDE SEQUENCE [LARGE SCALE GENOMIC DNA]</scope>
    <source>
        <strain evidence="8 9">9W16Y-2</strain>
    </source>
</reference>
<dbReference type="GO" id="GO:0015074">
    <property type="term" value="P:DNA integration"/>
    <property type="evidence" value="ECO:0007669"/>
    <property type="project" value="InterPro"/>
</dbReference>
<evidence type="ECO:0000259" key="6">
    <source>
        <dbReference type="PROSITE" id="PS51898"/>
    </source>
</evidence>
<accession>A0A3L8PKV1</accession>
<dbReference type="InterPro" id="IPR011010">
    <property type="entry name" value="DNA_brk_join_enz"/>
</dbReference>
<dbReference type="GO" id="GO:0003677">
    <property type="term" value="F:DNA binding"/>
    <property type="evidence" value="ECO:0007669"/>
    <property type="project" value="UniProtKB-UniRule"/>
</dbReference>
<evidence type="ECO:0000259" key="7">
    <source>
        <dbReference type="PROSITE" id="PS51900"/>
    </source>
</evidence>
<dbReference type="Gene3D" id="1.10.150.130">
    <property type="match status" value="1"/>
</dbReference>
<dbReference type="EMBL" id="RDBF01000005">
    <property type="protein sequence ID" value="RLV56026.1"/>
    <property type="molecule type" value="Genomic_DNA"/>
</dbReference>
<dbReference type="InterPro" id="IPR010998">
    <property type="entry name" value="Integrase_recombinase_N"/>
</dbReference>
<dbReference type="PANTHER" id="PTHR30349">
    <property type="entry name" value="PHAGE INTEGRASE-RELATED"/>
    <property type="match status" value="1"/>
</dbReference>
<feature type="domain" description="Core-binding (CB)" evidence="7">
    <location>
        <begin position="59"/>
        <end position="139"/>
    </location>
</feature>
<keyword evidence="9" id="KW-1185">Reference proteome</keyword>